<feature type="binding site" evidence="10">
    <location>
        <begin position="148"/>
        <end position="149"/>
    </location>
    <ligand>
        <name>thiamine diphosphate</name>
        <dbReference type="ChEBI" id="CHEBI:58937"/>
    </ligand>
</feature>
<dbReference type="NCBIfam" id="TIGR00204">
    <property type="entry name" value="dxs"/>
    <property type="match status" value="1"/>
</dbReference>
<dbReference type="InterPro" id="IPR009014">
    <property type="entry name" value="Transketo_C/PFOR_II"/>
</dbReference>
<sequence length="620" mass="69344">MSKFKLEEIKDPSFLKNLSVHDLEILASEIRTFLIQSISKTGGHLSSNLGVVELTIALHYVFDSPRDKIFFDVGHQSYTHKILTGRASQFSSLRQYGGLSGFQKRKESVHDVWEAGHSSTALSAAVGMALARDLDGDRYQVIPVIGDAAMVGGESLEALNHLGMTKTKVIVILNDNEMSISKNVGGVSEFLSTLRTSEAYNHAKNEYREVLSHSKSGKRFYAFSSQLKNRMKNHMIDAKLFGEFGVDYLGPIDGHNFHELLRALYKAKYMKGSVVIHIKTKKGKGYPYAENDVRGAWHGVAPFHIRSGKPLHEITGATWSQVIADYLYRIMAEDVNVVAITPAMISGSKLEKIFHDFPNRAFDVGIAEEHAATFAAGLAVAGKKPFLTMYSSFLQRAYDQINHDLARMDLGVVLGIDRAGLVGADGETHHGVFDPGILKPIPNLELFTPATAKEAGWYLKQAFQKENGIHCIRYSKHIACDHLPFTRPAYPGQWQVMTDRHASNLLITYGYMVEEAVAFVETNDLDMDVVNARYLKPLDLPFLKQVFLSHKKLVVYETDLKSCGLAKDILGYANDLNIKVDLLSFGLDDHYVTQGSLKELLHHEHLRFEDILEEVKQFIQ</sequence>
<evidence type="ECO:0000256" key="9">
    <source>
        <dbReference type="ARBA" id="ARBA00023229"/>
    </source>
</evidence>
<dbReference type="Gene3D" id="3.40.50.970">
    <property type="match status" value="2"/>
</dbReference>
<dbReference type="SUPFAM" id="SSF52518">
    <property type="entry name" value="Thiamin diphosphate-binding fold (THDP-binding)"/>
    <property type="match status" value="1"/>
</dbReference>
<keyword evidence="5 10" id="KW-0479">Metal-binding</keyword>
<feature type="domain" description="Transketolase-like pyrimidine-binding" evidence="11">
    <location>
        <begin position="317"/>
        <end position="482"/>
    </location>
</feature>
<dbReference type="EMBL" id="DVMJ01000080">
    <property type="protein sequence ID" value="HIU14288.1"/>
    <property type="molecule type" value="Genomic_DNA"/>
</dbReference>
<organism evidence="12 13">
    <name type="scientific">Candidatus Fimiplasma intestinipullorum</name>
    <dbReference type="NCBI Taxonomy" id="2840825"/>
    <lineage>
        <taxon>Bacteria</taxon>
        <taxon>Bacillati</taxon>
        <taxon>Bacillota</taxon>
        <taxon>Clostridia</taxon>
        <taxon>Eubacteriales</taxon>
        <taxon>Candidatus Fimiplasma</taxon>
    </lineage>
</organism>
<evidence type="ECO:0000256" key="3">
    <source>
        <dbReference type="ARBA" id="ARBA00011738"/>
    </source>
</evidence>
<dbReference type="GO" id="GO:0000287">
    <property type="term" value="F:magnesium ion binding"/>
    <property type="evidence" value="ECO:0007669"/>
    <property type="project" value="UniProtKB-UniRule"/>
</dbReference>
<dbReference type="Gene3D" id="3.40.50.920">
    <property type="match status" value="1"/>
</dbReference>
<comment type="caution">
    <text evidence="12">The sequence shown here is derived from an EMBL/GenBank/DDBJ whole genome shotgun (WGS) entry which is preliminary data.</text>
</comment>
<comment type="similarity">
    <text evidence="2 10">Belongs to the transketolase family. DXPS subfamily.</text>
</comment>
<feature type="binding site" evidence="10">
    <location>
        <begin position="116"/>
        <end position="118"/>
    </location>
    <ligand>
        <name>thiamine diphosphate</name>
        <dbReference type="ChEBI" id="CHEBI:58937"/>
    </ligand>
</feature>
<evidence type="ECO:0000313" key="13">
    <source>
        <dbReference type="Proteomes" id="UP000824175"/>
    </source>
</evidence>
<evidence type="ECO:0000259" key="11">
    <source>
        <dbReference type="SMART" id="SM00861"/>
    </source>
</evidence>
<dbReference type="InterPro" id="IPR005475">
    <property type="entry name" value="Transketolase-like_Pyr-bd"/>
</dbReference>
<keyword evidence="7 10" id="KW-0784">Thiamine biosynthesis</keyword>
<evidence type="ECO:0000256" key="4">
    <source>
        <dbReference type="ARBA" id="ARBA00022679"/>
    </source>
</evidence>
<dbReference type="NCBIfam" id="NF003933">
    <property type="entry name" value="PRK05444.2-2"/>
    <property type="match status" value="1"/>
</dbReference>
<feature type="binding site" evidence="10">
    <location>
        <position position="176"/>
    </location>
    <ligand>
        <name>thiamine diphosphate</name>
        <dbReference type="ChEBI" id="CHEBI:58937"/>
    </ligand>
</feature>
<dbReference type="GO" id="GO:0016114">
    <property type="term" value="P:terpenoid biosynthetic process"/>
    <property type="evidence" value="ECO:0007669"/>
    <property type="project" value="UniProtKB-UniRule"/>
</dbReference>
<evidence type="ECO:0000256" key="10">
    <source>
        <dbReference type="HAMAP-Rule" id="MF_00315"/>
    </source>
</evidence>
<feature type="binding site" evidence="10">
    <location>
        <position position="147"/>
    </location>
    <ligand>
        <name>Mg(2+)</name>
        <dbReference type="ChEBI" id="CHEBI:18420"/>
    </ligand>
</feature>
<evidence type="ECO:0000256" key="5">
    <source>
        <dbReference type="ARBA" id="ARBA00022723"/>
    </source>
</evidence>
<evidence type="ECO:0000313" key="12">
    <source>
        <dbReference type="EMBL" id="HIU14288.1"/>
    </source>
</evidence>
<dbReference type="PROSITE" id="PS00801">
    <property type="entry name" value="TRANSKETOLASE_1"/>
    <property type="match status" value="1"/>
</dbReference>
<dbReference type="GO" id="GO:0005829">
    <property type="term" value="C:cytosol"/>
    <property type="evidence" value="ECO:0007669"/>
    <property type="project" value="TreeGrafter"/>
</dbReference>
<accession>A0A9D1HPF0</accession>
<comment type="cofactor">
    <cofactor evidence="10">
        <name>thiamine diphosphate</name>
        <dbReference type="ChEBI" id="CHEBI:58937"/>
    </cofactor>
    <text evidence="10">Binds 1 thiamine pyrophosphate per subunit.</text>
</comment>
<feature type="binding site" evidence="10">
    <location>
        <position position="75"/>
    </location>
    <ligand>
        <name>thiamine diphosphate</name>
        <dbReference type="ChEBI" id="CHEBI:58937"/>
    </ligand>
</feature>
<dbReference type="PANTHER" id="PTHR43322:SF5">
    <property type="entry name" value="1-DEOXY-D-XYLULOSE-5-PHOSPHATE SYNTHASE, CHLOROPLASTIC"/>
    <property type="match status" value="1"/>
</dbReference>
<dbReference type="InterPro" id="IPR029061">
    <property type="entry name" value="THDP-binding"/>
</dbReference>
<dbReference type="InterPro" id="IPR005477">
    <property type="entry name" value="Dxylulose-5-P_synthase"/>
</dbReference>
<keyword evidence="4 10" id="KW-0808">Transferase</keyword>
<dbReference type="EC" id="2.2.1.7" evidence="10"/>
<name>A0A9D1HPF0_9FIRM</name>
<keyword evidence="6 10" id="KW-0460">Magnesium</keyword>
<dbReference type="SMART" id="SM00861">
    <property type="entry name" value="Transket_pyr"/>
    <property type="match status" value="1"/>
</dbReference>
<dbReference type="PANTHER" id="PTHR43322">
    <property type="entry name" value="1-D-DEOXYXYLULOSE 5-PHOSPHATE SYNTHASE-RELATED"/>
    <property type="match status" value="1"/>
</dbReference>
<dbReference type="Proteomes" id="UP000824175">
    <property type="component" value="Unassembled WGS sequence"/>
</dbReference>
<dbReference type="Pfam" id="PF02779">
    <property type="entry name" value="Transket_pyr"/>
    <property type="match status" value="1"/>
</dbReference>
<dbReference type="Pfam" id="PF13292">
    <property type="entry name" value="DXP_synthase_N"/>
    <property type="match status" value="1"/>
</dbReference>
<dbReference type="GO" id="GO:0019288">
    <property type="term" value="P:isopentenyl diphosphate biosynthetic process, methylerythritol 4-phosphate pathway"/>
    <property type="evidence" value="ECO:0007669"/>
    <property type="project" value="TreeGrafter"/>
</dbReference>
<dbReference type="CDD" id="cd07033">
    <property type="entry name" value="TPP_PYR_DXS_TK_like"/>
    <property type="match status" value="1"/>
</dbReference>
<protein>
    <recommendedName>
        <fullName evidence="10">1-deoxy-D-xylulose-5-phosphate synthase</fullName>
        <ecNumber evidence="10">2.2.1.7</ecNumber>
    </recommendedName>
    <alternativeName>
        <fullName evidence="10">1-deoxyxylulose-5-phosphate synthase</fullName>
        <shortName evidence="10">DXP synthase</shortName>
        <shortName evidence="10">DXPS</shortName>
    </alternativeName>
</protein>
<evidence type="ECO:0000256" key="8">
    <source>
        <dbReference type="ARBA" id="ARBA00023052"/>
    </source>
</evidence>
<feature type="binding site" evidence="10">
    <location>
        <position position="368"/>
    </location>
    <ligand>
        <name>thiamine diphosphate</name>
        <dbReference type="ChEBI" id="CHEBI:58937"/>
    </ligand>
</feature>
<proteinExistence type="inferred from homology"/>
<keyword evidence="8 10" id="KW-0786">Thiamine pyrophosphate</keyword>
<reference evidence="12" key="1">
    <citation type="submission" date="2020-10" db="EMBL/GenBank/DDBJ databases">
        <authorList>
            <person name="Gilroy R."/>
        </authorList>
    </citation>
    <scope>NUCLEOTIDE SEQUENCE</scope>
    <source>
        <strain evidence="12">CHK195-11698</strain>
    </source>
</reference>
<comment type="catalytic activity">
    <reaction evidence="10">
        <text>D-glyceraldehyde 3-phosphate + pyruvate + H(+) = 1-deoxy-D-xylulose 5-phosphate + CO2</text>
        <dbReference type="Rhea" id="RHEA:12605"/>
        <dbReference type="ChEBI" id="CHEBI:15361"/>
        <dbReference type="ChEBI" id="CHEBI:15378"/>
        <dbReference type="ChEBI" id="CHEBI:16526"/>
        <dbReference type="ChEBI" id="CHEBI:57792"/>
        <dbReference type="ChEBI" id="CHEBI:59776"/>
        <dbReference type="EC" id="2.2.1.7"/>
    </reaction>
</comment>
<reference evidence="12" key="2">
    <citation type="journal article" date="2021" name="PeerJ">
        <title>Extensive microbial diversity within the chicken gut microbiome revealed by metagenomics and culture.</title>
        <authorList>
            <person name="Gilroy R."/>
            <person name="Ravi A."/>
            <person name="Getino M."/>
            <person name="Pursley I."/>
            <person name="Horton D.L."/>
            <person name="Alikhan N.F."/>
            <person name="Baker D."/>
            <person name="Gharbi K."/>
            <person name="Hall N."/>
            <person name="Watson M."/>
            <person name="Adriaenssens E.M."/>
            <person name="Foster-Nyarko E."/>
            <person name="Jarju S."/>
            <person name="Secka A."/>
            <person name="Antonio M."/>
            <person name="Oren A."/>
            <person name="Chaudhuri R.R."/>
            <person name="La Ragione R."/>
            <person name="Hildebrand F."/>
            <person name="Pallen M.J."/>
        </authorList>
    </citation>
    <scope>NUCLEOTIDE SEQUENCE</scope>
    <source>
        <strain evidence="12">CHK195-11698</strain>
    </source>
</reference>
<comment type="subunit">
    <text evidence="3 10">Homodimer.</text>
</comment>
<dbReference type="InterPro" id="IPR049557">
    <property type="entry name" value="Transketolase_CS"/>
</dbReference>
<dbReference type="GO" id="GO:0030976">
    <property type="term" value="F:thiamine pyrophosphate binding"/>
    <property type="evidence" value="ECO:0007669"/>
    <property type="project" value="UniProtKB-UniRule"/>
</dbReference>
<dbReference type="GO" id="GO:0008661">
    <property type="term" value="F:1-deoxy-D-xylulose-5-phosphate synthase activity"/>
    <property type="evidence" value="ECO:0007669"/>
    <property type="project" value="UniProtKB-UniRule"/>
</dbReference>
<evidence type="ECO:0000256" key="6">
    <source>
        <dbReference type="ARBA" id="ARBA00022842"/>
    </source>
</evidence>
<dbReference type="AlphaFoldDB" id="A0A9D1HPF0"/>
<dbReference type="CDD" id="cd02007">
    <property type="entry name" value="TPP_DXS"/>
    <property type="match status" value="1"/>
</dbReference>
<dbReference type="GO" id="GO:0009228">
    <property type="term" value="P:thiamine biosynthetic process"/>
    <property type="evidence" value="ECO:0007669"/>
    <property type="project" value="UniProtKB-UniRule"/>
</dbReference>
<gene>
    <name evidence="10" type="primary">dxs</name>
    <name evidence="12" type="ORF">IAD15_09495</name>
</gene>
<dbReference type="Pfam" id="PF02780">
    <property type="entry name" value="Transketolase_C"/>
    <property type="match status" value="1"/>
</dbReference>
<comment type="cofactor">
    <cofactor evidence="10">
        <name>Mg(2+)</name>
        <dbReference type="ChEBI" id="CHEBI:18420"/>
    </cofactor>
    <text evidence="10">Binds 1 Mg(2+) ion per subunit.</text>
</comment>
<evidence type="ECO:0000256" key="1">
    <source>
        <dbReference type="ARBA" id="ARBA00004980"/>
    </source>
</evidence>
<dbReference type="HAMAP" id="MF_00315">
    <property type="entry name" value="DXP_synth"/>
    <property type="match status" value="1"/>
</dbReference>
<feature type="binding site" evidence="10">
    <location>
        <position position="176"/>
    </location>
    <ligand>
        <name>Mg(2+)</name>
        <dbReference type="ChEBI" id="CHEBI:18420"/>
    </ligand>
</feature>
<evidence type="ECO:0000256" key="7">
    <source>
        <dbReference type="ARBA" id="ARBA00022977"/>
    </source>
</evidence>
<keyword evidence="9 10" id="KW-0414">Isoprene biosynthesis</keyword>
<dbReference type="SUPFAM" id="SSF52922">
    <property type="entry name" value="TK C-terminal domain-like"/>
    <property type="match status" value="1"/>
</dbReference>
<comment type="pathway">
    <text evidence="1 10">Metabolic intermediate biosynthesis; 1-deoxy-D-xylulose 5-phosphate biosynthesis; 1-deoxy-D-xylulose 5-phosphate from D-glyceraldehyde 3-phosphate and pyruvate: step 1/1.</text>
</comment>
<comment type="function">
    <text evidence="10">Catalyzes the acyloin condensation reaction between C atoms 2 and 3 of pyruvate and glyceraldehyde 3-phosphate to yield 1-deoxy-D-xylulose-5-phosphate (DXP).</text>
</comment>
<feature type="binding site" evidence="10">
    <location>
        <position position="286"/>
    </location>
    <ligand>
        <name>thiamine diphosphate</name>
        <dbReference type="ChEBI" id="CHEBI:58937"/>
    </ligand>
</feature>
<evidence type="ECO:0000256" key="2">
    <source>
        <dbReference type="ARBA" id="ARBA00011081"/>
    </source>
</evidence>
<dbReference type="InterPro" id="IPR033248">
    <property type="entry name" value="Transketolase_C"/>
</dbReference>